<comment type="similarity">
    <text evidence="6">Belongs to the bacterial ring-hydroxylating dioxygenase ferredoxin component family.</text>
</comment>
<evidence type="ECO:0000256" key="4">
    <source>
        <dbReference type="ARBA" id="ARBA00023014"/>
    </source>
</evidence>
<dbReference type="Proteomes" id="UP000244810">
    <property type="component" value="Unassembled WGS sequence"/>
</dbReference>
<evidence type="ECO:0000256" key="5">
    <source>
        <dbReference type="ARBA" id="ARBA00034078"/>
    </source>
</evidence>
<gene>
    <name evidence="8" type="ORF">DDE23_11695</name>
</gene>
<keyword evidence="2" id="KW-0479">Metal-binding</keyword>
<dbReference type="Pfam" id="PF00355">
    <property type="entry name" value="Rieske"/>
    <property type="match status" value="1"/>
</dbReference>
<dbReference type="OrthoDB" id="9794175at2"/>
<keyword evidence="4" id="KW-0411">Iron-sulfur</keyword>
<keyword evidence="3" id="KW-0408">Iron</keyword>
<evidence type="ECO:0000256" key="6">
    <source>
        <dbReference type="ARBA" id="ARBA00038001"/>
    </source>
</evidence>
<dbReference type="GO" id="GO:0046872">
    <property type="term" value="F:metal ion binding"/>
    <property type="evidence" value="ECO:0007669"/>
    <property type="project" value="UniProtKB-KW"/>
</dbReference>
<dbReference type="PANTHER" id="PTHR21496">
    <property type="entry name" value="FERREDOXIN-RELATED"/>
    <property type="match status" value="1"/>
</dbReference>
<organism evidence="8 9">
    <name type="scientific">Pararhodobacter aggregans</name>
    <dbReference type="NCBI Taxonomy" id="404875"/>
    <lineage>
        <taxon>Bacteria</taxon>
        <taxon>Pseudomonadati</taxon>
        <taxon>Pseudomonadota</taxon>
        <taxon>Alphaproteobacteria</taxon>
        <taxon>Rhodobacterales</taxon>
        <taxon>Paracoccaceae</taxon>
        <taxon>Pararhodobacter</taxon>
    </lineage>
</organism>
<name>A0A2T7URV8_9RHOB</name>
<evidence type="ECO:0000256" key="3">
    <source>
        <dbReference type="ARBA" id="ARBA00023004"/>
    </source>
</evidence>
<evidence type="ECO:0000256" key="1">
    <source>
        <dbReference type="ARBA" id="ARBA00022714"/>
    </source>
</evidence>
<keyword evidence="9" id="KW-1185">Reference proteome</keyword>
<keyword evidence="1" id="KW-0001">2Fe-2S</keyword>
<dbReference type="PANTHER" id="PTHR21496:SF0">
    <property type="entry name" value="RIESKE DOMAIN-CONTAINING PROTEIN"/>
    <property type="match status" value="1"/>
</dbReference>
<accession>A0A2T7URV8</accession>
<dbReference type="GO" id="GO:0051537">
    <property type="term" value="F:2 iron, 2 sulfur cluster binding"/>
    <property type="evidence" value="ECO:0007669"/>
    <property type="project" value="UniProtKB-KW"/>
</dbReference>
<proteinExistence type="inferred from homology"/>
<evidence type="ECO:0000256" key="2">
    <source>
        <dbReference type="ARBA" id="ARBA00022723"/>
    </source>
</evidence>
<dbReference type="InterPro" id="IPR036922">
    <property type="entry name" value="Rieske_2Fe-2S_sf"/>
</dbReference>
<dbReference type="AlphaFoldDB" id="A0A2T7URV8"/>
<evidence type="ECO:0000313" key="8">
    <source>
        <dbReference type="EMBL" id="PVE47495.1"/>
    </source>
</evidence>
<dbReference type="SUPFAM" id="SSF50022">
    <property type="entry name" value="ISP domain"/>
    <property type="match status" value="1"/>
</dbReference>
<feature type="domain" description="Rieske" evidence="7">
    <location>
        <begin position="3"/>
        <end position="119"/>
    </location>
</feature>
<comment type="cofactor">
    <cofactor evidence="5">
        <name>[2Fe-2S] cluster</name>
        <dbReference type="ChEBI" id="CHEBI:190135"/>
    </cofactor>
</comment>
<dbReference type="PROSITE" id="PS51296">
    <property type="entry name" value="RIESKE"/>
    <property type="match status" value="1"/>
</dbReference>
<evidence type="ECO:0000259" key="7">
    <source>
        <dbReference type="PROSITE" id="PS51296"/>
    </source>
</evidence>
<sequence length="121" mass="13306">MQEYCVGPAEAIAEGGRLVVDCDGIEVGVFRLKGALVAWHNVCPHRQGPVCQGRIYARVIEPVAADGTTRLLAYAEDEPHLVCPWHGYEFDLETGRCQGRAAMRLRPARLREDGGVVYVSL</sequence>
<dbReference type="InterPro" id="IPR017941">
    <property type="entry name" value="Rieske_2Fe-2S"/>
</dbReference>
<dbReference type="RefSeq" id="WP_107753936.1">
    <property type="nucleotide sequence ID" value="NZ_QBKF01000011.1"/>
</dbReference>
<protein>
    <submittedName>
        <fullName evidence="8">Nitrite reductase</fullName>
    </submittedName>
</protein>
<dbReference type="Gene3D" id="2.102.10.10">
    <property type="entry name" value="Rieske [2Fe-2S] iron-sulphur domain"/>
    <property type="match status" value="1"/>
</dbReference>
<evidence type="ECO:0000313" key="9">
    <source>
        <dbReference type="Proteomes" id="UP000244810"/>
    </source>
</evidence>
<dbReference type="EMBL" id="QDDR01000005">
    <property type="protein sequence ID" value="PVE47495.1"/>
    <property type="molecule type" value="Genomic_DNA"/>
</dbReference>
<reference evidence="8 9" key="1">
    <citation type="journal article" date="2011" name="Syst. Appl. Microbiol.">
        <title>Defluviimonas denitrificans gen. nov., sp. nov., and Pararhodobacter aggregans gen. nov., sp. nov., non-phototrophic Rhodobacteraceae from the biofilter of a marine aquaculture.</title>
        <authorList>
            <person name="Foesel B.U."/>
            <person name="Drake H.L."/>
            <person name="Schramm A."/>
        </authorList>
    </citation>
    <scope>NUCLEOTIDE SEQUENCE [LARGE SCALE GENOMIC DNA]</scope>
    <source>
        <strain evidence="8 9">D1-19</strain>
    </source>
</reference>
<comment type="caution">
    <text evidence="8">The sequence shown here is derived from an EMBL/GenBank/DDBJ whole genome shotgun (WGS) entry which is preliminary data.</text>
</comment>